<dbReference type="Proteomes" id="UP001243717">
    <property type="component" value="Unassembled WGS sequence"/>
</dbReference>
<protein>
    <submittedName>
        <fullName evidence="2">Uncharacterized protein</fullName>
    </submittedName>
</protein>
<reference evidence="2 3" key="1">
    <citation type="submission" date="2023-04" db="EMBL/GenBank/DDBJ databases">
        <title>A novel bacteria isolated from coastal sediment.</title>
        <authorList>
            <person name="Liu X.-J."/>
            <person name="Du Z.-J."/>
        </authorList>
    </citation>
    <scope>NUCLEOTIDE SEQUENCE [LARGE SCALE GENOMIC DNA]</scope>
    <source>
        <strain evidence="2 3">SDUM461004</strain>
    </source>
</reference>
<dbReference type="RefSeq" id="WP_308984636.1">
    <property type="nucleotide sequence ID" value="NZ_JARXIC010000009.1"/>
</dbReference>
<feature type="region of interest" description="Disordered" evidence="1">
    <location>
        <begin position="1"/>
        <end position="32"/>
    </location>
</feature>
<evidence type="ECO:0000313" key="2">
    <source>
        <dbReference type="EMBL" id="MDQ8194153.1"/>
    </source>
</evidence>
<keyword evidence="3" id="KW-1185">Reference proteome</keyword>
<name>A0ABU1AKP4_9BACT</name>
<comment type="caution">
    <text evidence="2">The sequence shown here is derived from an EMBL/GenBank/DDBJ whole genome shotgun (WGS) entry which is preliminary data.</text>
</comment>
<organism evidence="2 3">
    <name type="scientific">Thalassobacterium sedimentorum</name>
    <dbReference type="NCBI Taxonomy" id="3041258"/>
    <lineage>
        <taxon>Bacteria</taxon>
        <taxon>Pseudomonadati</taxon>
        <taxon>Verrucomicrobiota</taxon>
        <taxon>Opitutia</taxon>
        <taxon>Puniceicoccales</taxon>
        <taxon>Coraliomargaritaceae</taxon>
        <taxon>Thalassobacterium</taxon>
    </lineage>
</organism>
<evidence type="ECO:0000313" key="3">
    <source>
        <dbReference type="Proteomes" id="UP001243717"/>
    </source>
</evidence>
<gene>
    <name evidence="2" type="ORF">QEH59_06940</name>
</gene>
<dbReference type="EMBL" id="JARXIC010000009">
    <property type="protein sequence ID" value="MDQ8194153.1"/>
    <property type="molecule type" value="Genomic_DNA"/>
</dbReference>
<proteinExistence type="predicted"/>
<sequence>MKAQIHPPKVPPQAGPEPAAVSGSGSGADDRRRLRFRAADCLHRAEHKHATALLEGFERKWNNAKGKKNFLFLGSPEAG</sequence>
<accession>A0ABU1AKP4</accession>
<evidence type="ECO:0000256" key="1">
    <source>
        <dbReference type="SAM" id="MobiDB-lite"/>
    </source>
</evidence>